<dbReference type="GO" id="GO:0005524">
    <property type="term" value="F:ATP binding"/>
    <property type="evidence" value="ECO:0007669"/>
    <property type="project" value="UniProtKB-KW"/>
</dbReference>
<feature type="binding site" evidence="4">
    <location>
        <position position="51"/>
    </location>
    <ligand>
        <name>substrate</name>
    </ligand>
</feature>
<comment type="caution">
    <text evidence="6">The sequence shown here is derived from an EMBL/GenBank/DDBJ whole genome shotgun (WGS) entry which is preliminary data.</text>
</comment>
<keyword evidence="5" id="KW-0479">Metal-binding</keyword>
<dbReference type="PANTHER" id="PTHR23407:SF1">
    <property type="entry name" value="5-FORMYLTETRAHYDROFOLATE CYCLO-LIGASE"/>
    <property type="match status" value="1"/>
</dbReference>
<dbReference type="EMBL" id="LNVX01000546">
    <property type="protein sequence ID" value="OEG69858.1"/>
    <property type="molecule type" value="Genomic_DNA"/>
</dbReference>
<dbReference type="InterPro" id="IPR002698">
    <property type="entry name" value="FTHF_cligase"/>
</dbReference>
<reference evidence="6 7" key="1">
    <citation type="submission" date="2015-11" db="EMBL/GenBank/DDBJ databases">
        <title>Evidence for parallel genomic evolution in an endosymbiosis of termite gut flagellates.</title>
        <authorList>
            <person name="Zheng H."/>
        </authorList>
    </citation>
    <scope>NUCLEOTIDE SEQUENCE [LARGE SCALE GENOMIC DNA]</scope>
    <source>
        <strain evidence="6 7">CET450</strain>
    </source>
</reference>
<dbReference type="PIRSF" id="PIRSF006806">
    <property type="entry name" value="FTHF_cligase"/>
    <property type="match status" value="1"/>
</dbReference>
<keyword evidence="5" id="KW-0460">Magnesium</keyword>
<comment type="cofactor">
    <cofactor evidence="5">
        <name>Mg(2+)</name>
        <dbReference type="ChEBI" id="CHEBI:18420"/>
    </cofactor>
</comment>
<evidence type="ECO:0000256" key="5">
    <source>
        <dbReference type="RuleBase" id="RU361279"/>
    </source>
</evidence>
<dbReference type="AlphaFoldDB" id="A0A1E5IIP0"/>
<evidence type="ECO:0000313" key="6">
    <source>
        <dbReference type="EMBL" id="OEG69858.1"/>
    </source>
</evidence>
<dbReference type="NCBIfam" id="TIGR02727">
    <property type="entry name" value="MTHFS_bact"/>
    <property type="match status" value="1"/>
</dbReference>
<dbReference type="GO" id="GO:0009396">
    <property type="term" value="P:folic acid-containing compound biosynthetic process"/>
    <property type="evidence" value="ECO:0007669"/>
    <property type="project" value="TreeGrafter"/>
</dbReference>
<evidence type="ECO:0000256" key="4">
    <source>
        <dbReference type="PIRSR" id="PIRSR006806-1"/>
    </source>
</evidence>
<feature type="binding site" evidence="4">
    <location>
        <begin position="136"/>
        <end position="144"/>
    </location>
    <ligand>
        <name>ATP</name>
        <dbReference type="ChEBI" id="CHEBI:30616"/>
    </ligand>
</feature>
<gene>
    <name evidence="6" type="ORF">ATZ36_00305</name>
</gene>
<dbReference type="PANTHER" id="PTHR23407">
    <property type="entry name" value="ATPASE INHIBITOR/5-FORMYLTETRAHYDROFOLATE CYCLO-LIGASE"/>
    <property type="match status" value="1"/>
</dbReference>
<keyword evidence="7" id="KW-1185">Reference proteome</keyword>
<protein>
    <recommendedName>
        <fullName evidence="5">5-formyltetrahydrofolate cyclo-ligase</fullName>
        <ecNumber evidence="5">6.3.3.2</ecNumber>
    </recommendedName>
</protein>
<sequence>MESGKRKIRHEFLALRNRMSVDLVAVCSAGIFAGIKKLSAYEKAKTVMFYLSCGSEVVTDFMINSAFGSGKTVIVPAIKNSGDEKMYAAKISRLEDAYLFVYGIRQPEINSGNIVEKNNIDLVFVPGLAFDIKGYRTGYGKGYYDRWLKGVPFEKTVGLAYDFQLTNQLPIEKYDLPVGIIVTEKRVVQIKGDRGADRWETL</sequence>
<dbReference type="Gene3D" id="3.40.50.10420">
    <property type="entry name" value="NagB/RpiA/CoA transferase-like"/>
    <property type="match status" value="1"/>
</dbReference>
<dbReference type="GO" id="GO:0035999">
    <property type="term" value="P:tetrahydrofolate interconversion"/>
    <property type="evidence" value="ECO:0007669"/>
    <property type="project" value="TreeGrafter"/>
</dbReference>
<dbReference type="InterPro" id="IPR024185">
    <property type="entry name" value="FTHF_cligase-like_sf"/>
</dbReference>
<accession>A0A1E5IIP0</accession>
<feature type="binding site" evidence="4">
    <location>
        <begin position="5"/>
        <end position="9"/>
    </location>
    <ligand>
        <name>ATP</name>
        <dbReference type="ChEBI" id="CHEBI:30616"/>
    </ligand>
</feature>
<proteinExistence type="inferred from homology"/>
<comment type="similarity">
    <text evidence="1 5">Belongs to the 5-formyltetrahydrofolate cyclo-ligase family.</text>
</comment>
<dbReference type="GO" id="GO:0030272">
    <property type="term" value="F:5-formyltetrahydrofolate cyclo-ligase activity"/>
    <property type="evidence" value="ECO:0007669"/>
    <property type="project" value="UniProtKB-EC"/>
</dbReference>
<evidence type="ECO:0000256" key="3">
    <source>
        <dbReference type="ARBA" id="ARBA00022840"/>
    </source>
</evidence>
<comment type="catalytic activity">
    <reaction evidence="5">
        <text>(6S)-5-formyl-5,6,7,8-tetrahydrofolate + ATP = (6R)-5,10-methenyltetrahydrofolate + ADP + phosphate</text>
        <dbReference type="Rhea" id="RHEA:10488"/>
        <dbReference type="ChEBI" id="CHEBI:30616"/>
        <dbReference type="ChEBI" id="CHEBI:43474"/>
        <dbReference type="ChEBI" id="CHEBI:57455"/>
        <dbReference type="ChEBI" id="CHEBI:57457"/>
        <dbReference type="ChEBI" id="CHEBI:456216"/>
        <dbReference type="EC" id="6.3.3.2"/>
    </reaction>
</comment>
<evidence type="ECO:0000256" key="1">
    <source>
        <dbReference type="ARBA" id="ARBA00010638"/>
    </source>
</evidence>
<dbReference type="GO" id="GO:0046872">
    <property type="term" value="F:metal ion binding"/>
    <property type="evidence" value="ECO:0007669"/>
    <property type="project" value="UniProtKB-KW"/>
</dbReference>
<keyword evidence="3 4" id="KW-0067">ATP-binding</keyword>
<dbReference type="EC" id="6.3.3.2" evidence="5"/>
<evidence type="ECO:0000313" key="7">
    <source>
        <dbReference type="Proteomes" id="UP000095237"/>
    </source>
</evidence>
<dbReference type="InterPro" id="IPR037171">
    <property type="entry name" value="NagB/RpiA_transferase-like"/>
</dbReference>
<feature type="binding site" evidence="4">
    <location>
        <position position="56"/>
    </location>
    <ligand>
        <name>substrate</name>
    </ligand>
</feature>
<dbReference type="Proteomes" id="UP000095237">
    <property type="component" value="Unassembled WGS sequence"/>
</dbReference>
<dbReference type="Pfam" id="PF01812">
    <property type="entry name" value="5-FTHF_cyc-lig"/>
    <property type="match status" value="1"/>
</dbReference>
<dbReference type="SUPFAM" id="SSF100950">
    <property type="entry name" value="NagB/RpiA/CoA transferase-like"/>
    <property type="match status" value="1"/>
</dbReference>
<name>A0A1E5IIP0_ENDTX</name>
<evidence type="ECO:0000256" key="2">
    <source>
        <dbReference type="ARBA" id="ARBA00022741"/>
    </source>
</evidence>
<keyword evidence="2 4" id="KW-0547">Nucleotide-binding</keyword>
<organism evidence="6 7">
    <name type="scientific">Endomicrobium trichonymphae</name>
    <dbReference type="NCBI Taxonomy" id="1408204"/>
    <lineage>
        <taxon>Bacteria</taxon>
        <taxon>Pseudomonadati</taxon>
        <taxon>Elusimicrobiota</taxon>
        <taxon>Endomicrobiia</taxon>
        <taxon>Endomicrobiales</taxon>
        <taxon>Endomicrobiaceae</taxon>
        <taxon>Candidatus Endomicrobiellum</taxon>
    </lineage>
</organism>